<organism evidence="2 3">
    <name type="scientific">Nonomuraea guangzhouensis</name>
    <dbReference type="NCBI Taxonomy" id="1291555"/>
    <lineage>
        <taxon>Bacteria</taxon>
        <taxon>Bacillati</taxon>
        <taxon>Actinomycetota</taxon>
        <taxon>Actinomycetes</taxon>
        <taxon>Streptosporangiales</taxon>
        <taxon>Streptosporangiaceae</taxon>
        <taxon>Nonomuraea</taxon>
    </lineage>
</organism>
<gene>
    <name evidence="2" type="ORF">ACFSJ0_18135</name>
</gene>
<dbReference type="EMBL" id="JBHUCM010000015">
    <property type="protein sequence ID" value="MFD1538981.1"/>
    <property type="molecule type" value="Genomic_DNA"/>
</dbReference>
<feature type="transmembrane region" description="Helical" evidence="1">
    <location>
        <begin position="6"/>
        <end position="28"/>
    </location>
</feature>
<protein>
    <recommendedName>
        <fullName evidence="4">Integral membrane protein</fullName>
    </recommendedName>
</protein>
<evidence type="ECO:0000256" key="1">
    <source>
        <dbReference type="SAM" id="Phobius"/>
    </source>
</evidence>
<evidence type="ECO:0000313" key="2">
    <source>
        <dbReference type="EMBL" id="MFD1538981.1"/>
    </source>
</evidence>
<accession>A0ABW4G997</accession>
<name>A0ABW4G997_9ACTN</name>
<comment type="caution">
    <text evidence="2">The sequence shown here is derived from an EMBL/GenBank/DDBJ whole genome shotgun (WGS) entry which is preliminary data.</text>
</comment>
<evidence type="ECO:0000313" key="3">
    <source>
        <dbReference type="Proteomes" id="UP001597097"/>
    </source>
</evidence>
<proteinExistence type="predicted"/>
<sequence>MEIVFIALLLLMLAWPVPALAALVLPALALRARGRRRAGWWLPAAALCAAIAAYGYGLKSTTFGALTDPDDRCGLVRPDLYSYGYRGPASGSQDMWPLHDTTCGPDLVPGFVNPLVAGSVTLFAASVVWFLIRDVYPRISLAFAASKRTKTGR</sequence>
<keyword evidence="1" id="KW-0812">Transmembrane</keyword>
<keyword evidence="3" id="KW-1185">Reference proteome</keyword>
<reference evidence="3" key="1">
    <citation type="journal article" date="2019" name="Int. J. Syst. Evol. Microbiol.">
        <title>The Global Catalogue of Microorganisms (GCM) 10K type strain sequencing project: providing services to taxonomists for standard genome sequencing and annotation.</title>
        <authorList>
            <consortium name="The Broad Institute Genomics Platform"/>
            <consortium name="The Broad Institute Genome Sequencing Center for Infectious Disease"/>
            <person name="Wu L."/>
            <person name="Ma J."/>
        </authorList>
    </citation>
    <scope>NUCLEOTIDE SEQUENCE [LARGE SCALE GENOMIC DNA]</scope>
    <source>
        <strain evidence="3">CGMCC 1.15399</strain>
    </source>
</reference>
<dbReference type="Proteomes" id="UP001597097">
    <property type="component" value="Unassembled WGS sequence"/>
</dbReference>
<feature type="transmembrane region" description="Helical" evidence="1">
    <location>
        <begin position="40"/>
        <end position="58"/>
    </location>
</feature>
<dbReference type="RefSeq" id="WP_219539647.1">
    <property type="nucleotide sequence ID" value="NZ_JAHKRM010000069.1"/>
</dbReference>
<feature type="transmembrane region" description="Helical" evidence="1">
    <location>
        <begin position="111"/>
        <end position="132"/>
    </location>
</feature>
<keyword evidence="1" id="KW-1133">Transmembrane helix</keyword>
<evidence type="ECO:0008006" key="4">
    <source>
        <dbReference type="Google" id="ProtNLM"/>
    </source>
</evidence>
<keyword evidence="1" id="KW-0472">Membrane</keyword>